<comment type="caution">
    <text evidence="4">The sequence shown here is derived from an EMBL/GenBank/DDBJ whole genome shotgun (WGS) entry which is preliminary data.</text>
</comment>
<gene>
    <name evidence="4" type="ORF">GCM10010430_59220</name>
</gene>
<evidence type="ECO:0000256" key="2">
    <source>
        <dbReference type="ARBA" id="ARBA00023002"/>
    </source>
</evidence>
<keyword evidence="2" id="KW-0560">Oxidoreductase</keyword>
<dbReference type="PANTHER" id="PTHR42901:SF1">
    <property type="entry name" value="ALCOHOL DEHYDROGENASE"/>
    <property type="match status" value="1"/>
</dbReference>
<protein>
    <submittedName>
        <fullName evidence="4">SDR family NAD(P)-dependent oxidoreductase</fullName>
    </submittedName>
</protein>
<reference evidence="4 5" key="1">
    <citation type="journal article" date="2019" name="Int. J. Syst. Evol. Microbiol.">
        <title>The Global Catalogue of Microorganisms (GCM) 10K type strain sequencing project: providing services to taxonomists for standard genome sequencing and annotation.</title>
        <authorList>
            <consortium name="The Broad Institute Genomics Platform"/>
            <consortium name="The Broad Institute Genome Sequencing Center for Infectious Disease"/>
            <person name="Wu L."/>
            <person name="Ma J."/>
        </authorList>
    </citation>
    <scope>NUCLEOTIDE SEQUENCE [LARGE SCALE GENOMIC DNA]</scope>
    <source>
        <strain evidence="4 5">JCM 7356</strain>
    </source>
</reference>
<name>A0ABN3EQW2_9ACTN</name>
<organism evidence="4 5">
    <name type="scientific">Kitasatospora cystarginea</name>
    <dbReference type="NCBI Taxonomy" id="58350"/>
    <lineage>
        <taxon>Bacteria</taxon>
        <taxon>Bacillati</taxon>
        <taxon>Actinomycetota</taxon>
        <taxon>Actinomycetes</taxon>
        <taxon>Kitasatosporales</taxon>
        <taxon>Streptomycetaceae</taxon>
        <taxon>Kitasatospora</taxon>
    </lineage>
</organism>
<proteinExistence type="inferred from homology"/>
<dbReference type="Gene3D" id="3.40.50.720">
    <property type="entry name" value="NAD(P)-binding Rossmann-like Domain"/>
    <property type="match status" value="1"/>
</dbReference>
<dbReference type="PRINTS" id="PR00080">
    <property type="entry name" value="SDRFAMILY"/>
</dbReference>
<dbReference type="RefSeq" id="WP_344639581.1">
    <property type="nucleotide sequence ID" value="NZ_BAAATR010000033.1"/>
</dbReference>
<evidence type="ECO:0000256" key="3">
    <source>
        <dbReference type="RuleBase" id="RU000363"/>
    </source>
</evidence>
<sequence length="263" mass="27226">MGVSESETDTGANGQPLAGCAALVTGASSGIGAATVLALARQGAAVAMVARRSERLEQLASTIDEFGGRSISITADLIDPGQARRAVGDAARRLGRLDALVNNAGYAALNTLEEGEPEDWERMVDLNLKAVLHISSAALPHLVRAAAGGPRGVADLVAVSSVAGRVARRGSSVYSATKHAVCAFAEALRQEVAGRGVRVGLVEPGVTATEMTADDARLAIAFDLPKTAWLRAEDIARAIVFMVTQPAHAAVNEIMVRPTAQER</sequence>
<evidence type="ECO:0000313" key="5">
    <source>
        <dbReference type="Proteomes" id="UP001500305"/>
    </source>
</evidence>
<keyword evidence="5" id="KW-1185">Reference proteome</keyword>
<dbReference type="PANTHER" id="PTHR42901">
    <property type="entry name" value="ALCOHOL DEHYDROGENASE"/>
    <property type="match status" value="1"/>
</dbReference>
<dbReference type="SUPFAM" id="SSF51735">
    <property type="entry name" value="NAD(P)-binding Rossmann-fold domains"/>
    <property type="match status" value="1"/>
</dbReference>
<evidence type="ECO:0000313" key="4">
    <source>
        <dbReference type="EMBL" id="GAA2266360.1"/>
    </source>
</evidence>
<accession>A0ABN3EQW2</accession>
<dbReference type="Proteomes" id="UP001500305">
    <property type="component" value="Unassembled WGS sequence"/>
</dbReference>
<dbReference type="PRINTS" id="PR00081">
    <property type="entry name" value="GDHRDH"/>
</dbReference>
<dbReference type="InterPro" id="IPR036291">
    <property type="entry name" value="NAD(P)-bd_dom_sf"/>
</dbReference>
<evidence type="ECO:0000256" key="1">
    <source>
        <dbReference type="ARBA" id="ARBA00006484"/>
    </source>
</evidence>
<dbReference type="Pfam" id="PF00106">
    <property type="entry name" value="adh_short"/>
    <property type="match status" value="1"/>
</dbReference>
<dbReference type="InterPro" id="IPR020904">
    <property type="entry name" value="Sc_DH/Rdtase_CS"/>
</dbReference>
<dbReference type="PROSITE" id="PS00061">
    <property type="entry name" value="ADH_SHORT"/>
    <property type="match status" value="1"/>
</dbReference>
<dbReference type="InterPro" id="IPR002347">
    <property type="entry name" value="SDR_fam"/>
</dbReference>
<comment type="similarity">
    <text evidence="1 3">Belongs to the short-chain dehydrogenases/reductases (SDR) family.</text>
</comment>
<dbReference type="EMBL" id="BAAATR010000033">
    <property type="protein sequence ID" value="GAA2266360.1"/>
    <property type="molecule type" value="Genomic_DNA"/>
</dbReference>